<keyword evidence="2" id="KW-0963">Cytoplasm</keyword>
<reference evidence="6 7" key="1">
    <citation type="submission" date="2024-10" db="EMBL/GenBank/DDBJ databases">
        <title>The Natural Products Discovery Center: Release of the First 8490 Sequenced Strains for Exploring Actinobacteria Biosynthetic Diversity.</title>
        <authorList>
            <person name="Kalkreuter E."/>
            <person name="Kautsar S.A."/>
            <person name="Yang D."/>
            <person name="Bader C.D."/>
            <person name="Teijaro C.N."/>
            <person name="Fluegel L."/>
            <person name="Davis C.M."/>
            <person name="Simpson J.R."/>
            <person name="Lauterbach L."/>
            <person name="Steele A.D."/>
            <person name="Gui C."/>
            <person name="Meng S."/>
            <person name="Li G."/>
            <person name="Viehrig K."/>
            <person name="Ye F."/>
            <person name="Su P."/>
            <person name="Kiefer A.F."/>
            <person name="Nichols A."/>
            <person name="Cepeda A.J."/>
            <person name="Yan W."/>
            <person name="Fan B."/>
            <person name="Jiang Y."/>
            <person name="Adhikari A."/>
            <person name="Zheng C.-J."/>
            <person name="Schuster L."/>
            <person name="Cowan T.M."/>
            <person name="Smanski M.J."/>
            <person name="Chevrette M.G."/>
            <person name="De Carvalho L.P.S."/>
            <person name="Shen B."/>
        </authorList>
    </citation>
    <scope>NUCLEOTIDE SEQUENCE [LARGE SCALE GENOMIC DNA]</scope>
    <source>
        <strain evidence="6 7">NPDC000087</strain>
    </source>
</reference>
<dbReference type="PANTHER" id="PTHR45783">
    <property type="entry name" value="KINESIN LIGHT CHAIN"/>
    <property type="match status" value="1"/>
</dbReference>
<keyword evidence="3" id="KW-0677">Repeat</keyword>
<dbReference type="RefSeq" id="WP_245577478.1">
    <property type="nucleotide sequence ID" value="NZ_JBIAZU010000003.1"/>
</dbReference>
<dbReference type="PROSITE" id="PS50943">
    <property type="entry name" value="HTH_CROC1"/>
    <property type="match status" value="1"/>
</dbReference>
<proteinExistence type="predicted"/>
<dbReference type="InterPro" id="IPR027417">
    <property type="entry name" value="P-loop_NTPase"/>
</dbReference>
<evidence type="ECO:0000256" key="4">
    <source>
        <dbReference type="ARBA" id="ARBA00022803"/>
    </source>
</evidence>
<protein>
    <submittedName>
        <fullName evidence="6">FxSxx-COOH system tetratricopeptide repeat protein</fullName>
    </submittedName>
</protein>
<dbReference type="Gene3D" id="1.25.40.10">
    <property type="entry name" value="Tetratricopeptide repeat domain"/>
    <property type="match status" value="2"/>
</dbReference>
<keyword evidence="4" id="KW-0802">TPR repeat</keyword>
<dbReference type="Pfam" id="PF13424">
    <property type="entry name" value="TPR_12"/>
    <property type="match status" value="2"/>
</dbReference>
<dbReference type="Pfam" id="PF13374">
    <property type="entry name" value="TPR_10"/>
    <property type="match status" value="2"/>
</dbReference>
<evidence type="ECO:0000256" key="3">
    <source>
        <dbReference type="ARBA" id="ARBA00022737"/>
    </source>
</evidence>
<gene>
    <name evidence="6" type="primary">fxsT</name>
    <name evidence="6" type="ORF">ACFY35_18065</name>
</gene>
<dbReference type="EMBL" id="JBIAZU010000003">
    <property type="protein sequence ID" value="MFF5291351.1"/>
    <property type="molecule type" value="Genomic_DNA"/>
</dbReference>
<dbReference type="InterPro" id="IPR002182">
    <property type="entry name" value="NB-ARC"/>
</dbReference>
<dbReference type="InterPro" id="IPR001387">
    <property type="entry name" value="Cro/C1-type_HTH"/>
</dbReference>
<sequence length="852" mass="91030">MLALRDRCNAGRRSTLVRWSAVEQLDASSEPPRQAAVLAANIRKHRQQRGWSARYVAERCVAAGMASLTRSTLAKIESGVRDFVTVDEAAALANVFGMTPGELLGEHPQDSGKVTGADLDARTTGRETAVPHRAQGVVQTGDRAQAFVADTVALGWPSAVPAPAGGLAGLPKPPVRSFVGRDEQLAELDHLLAAGAETVVQARAVHGLGGVGKSELALQFAHARRADFPVVWWVIANHPEAIESGLAELTFRLHPDARVAATEEQAASWAVGWLQSHPGWLLVLDNVEHRGDVEPLLADLSGGHVLITTRRDVGWEDITDGSLRLEVLGSAAAVTLLQRLSGQHDAASAEVLATELGCLPLALEQAGAYLRETRTGMAAYLQRLRQDPARMLAAVPVDSNAERAVARVWTITLAQIAARNPTAVTVLNVLSCLAPDDLPRDVLTPLATSATDLDQALGLLASYSMVTLTSSTVTMHRLVQASIRAELQAAPEDTTDTFLEEALRQAGQLLSRAAPHSNPQTTVEDWPRWAILSPHVTALATHYATSSDIELANLLGNTAVFESTQGRFLRALDHQRRALAIIEATLGPDHAVTALGLDNLASTLADLGRADEAEPLQRRALAIGEAGLGPDHPQVATGLDNLAITLNDLGMAQDAEPLQRRALAITEAALGSTHPQVAIRLNNLALSLRNLGRIAEAEPLQRRALAITEVALSPDHPDVATWLDNLAITLNDLGMAQDAEPLQQRALAITEAALGPYHPHTATRLNNLALSLRDRGREVDAESLHRRALAITETVLDLNHPDTAARLSSLTPIPRGQGAAMKAQPLHRRVLAVTTAMMWSRDTPQSSQEAVT</sequence>
<keyword evidence="7" id="KW-1185">Reference proteome</keyword>
<evidence type="ECO:0000313" key="7">
    <source>
        <dbReference type="Proteomes" id="UP001602245"/>
    </source>
</evidence>
<dbReference type="Gene3D" id="3.40.50.300">
    <property type="entry name" value="P-loop containing nucleotide triphosphate hydrolases"/>
    <property type="match status" value="1"/>
</dbReference>
<evidence type="ECO:0000256" key="1">
    <source>
        <dbReference type="ARBA" id="ARBA00004496"/>
    </source>
</evidence>
<comment type="subcellular location">
    <subcellularLocation>
        <location evidence="1">Cytoplasm</location>
    </subcellularLocation>
</comment>
<organism evidence="6 7">
    <name type="scientific">Paractinoplanes globisporus</name>
    <dbReference type="NCBI Taxonomy" id="113565"/>
    <lineage>
        <taxon>Bacteria</taxon>
        <taxon>Bacillati</taxon>
        <taxon>Actinomycetota</taxon>
        <taxon>Actinomycetes</taxon>
        <taxon>Micromonosporales</taxon>
        <taxon>Micromonosporaceae</taxon>
        <taxon>Paractinoplanes</taxon>
    </lineage>
</organism>
<name>A0ABW6WEM8_9ACTN</name>
<dbReference type="SMART" id="SM00530">
    <property type="entry name" value="HTH_XRE"/>
    <property type="match status" value="1"/>
</dbReference>
<dbReference type="NCBIfam" id="NF040586">
    <property type="entry name" value="FxSxx_TPR"/>
    <property type="match status" value="1"/>
</dbReference>
<dbReference type="InterPro" id="IPR011990">
    <property type="entry name" value="TPR-like_helical_dom_sf"/>
</dbReference>
<dbReference type="PANTHER" id="PTHR45783:SF3">
    <property type="entry name" value="KINESIN LIGHT CHAIN"/>
    <property type="match status" value="1"/>
</dbReference>
<dbReference type="SUPFAM" id="SSF52540">
    <property type="entry name" value="P-loop containing nucleoside triphosphate hydrolases"/>
    <property type="match status" value="1"/>
</dbReference>
<accession>A0ABW6WEM8</accession>
<comment type="caution">
    <text evidence="6">The sequence shown here is derived from an EMBL/GenBank/DDBJ whole genome shotgun (WGS) entry which is preliminary data.</text>
</comment>
<evidence type="ECO:0000313" key="6">
    <source>
        <dbReference type="EMBL" id="MFF5291351.1"/>
    </source>
</evidence>
<dbReference type="InterPro" id="IPR010982">
    <property type="entry name" value="Lambda_DNA-bd_dom_sf"/>
</dbReference>
<dbReference type="Pfam" id="PF13560">
    <property type="entry name" value="HTH_31"/>
    <property type="match status" value="1"/>
</dbReference>
<dbReference type="Gene3D" id="1.10.260.40">
    <property type="entry name" value="lambda repressor-like DNA-binding domains"/>
    <property type="match status" value="1"/>
</dbReference>
<dbReference type="SUPFAM" id="SSF48452">
    <property type="entry name" value="TPR-like"/>
    <property type="match status" value="3"/>
</dbReference>
<dbReference type="CDD" id="cd00093">
    <property type="entry name" value="HTH_XRE"/>
    <property type="match status" value="1"/>
</dbReference>
<dbReference type="InterPro" id="IPR002151">
    <property type="entry name" value="Kinesin_light"/>
</dbReference>
<dbReference type="Pfam" id="PF00931">
    <property type="entry name" value="NB-ARC"/>
    <property type="match status" value="1"/>
</dbReference>
<dbReference type="SUPFAM" id="SSF47413">
    <property type="entry name" value="lambda repressor-like DNA-binding domains"/>
    <property type="match status" value="1"/>
</dbReference>
<evidence type="ECO:0000256" key="2">
    <source>
        <dbReference type="ARBA" id="ARBA00022490"/>
    </source>
</evidence>
<dbReference type="Proteomes" id="UP001602245">
    <property type="component" value="Unassembled WGS sequence"/>
</dbReference>
<feature type="domain" description="HTH cro/C1-type" evidence="5">
    <location>
        <begin position="42"/>
        <end position="103"/>
    </location>
</feature>
<evidence type="ECO:0000259" key="5">
    <source>
        <dbReference type="PROSITE" id="PS50943"/>
    </source>
</evidence>